<dbReference type="AlphaFoldDB" id="A0A0C2SA22"/>
<keyword evidence="2" id="KW-1185">Reference proteome</keyword>
<proteinExistence type="predicted"/>
<dbReference type="HOGENOM" id="CLU_2687317_0_0_1"/>
<dbReference type="EMBL" id="KN818312">
    <property type="protein sequence ID" value="KIL59645.1"/>
    <property type="molecule type" value="Genomic_DNA"/>
</dbReference>
<evidence type="ECO:0000313" key="2">
    <source>
        <dbReference type="Proteomes" id="UP000054549"/>
    </source>
</evidence>
<evidence type="ECO:0000313" key="1">
    <source>
        <dbReference type="EMBL" id="KIL59645.1"/>
    </source>
</evidence>
<gene>
    <name evidence="1" type="ORF">M378DRAFT_169035</name>
</gene>
<accession>A0A0C2SA22</accession>
<organism evidence="1 2">
    <name type="scientific">Amanita muscaria (strain Koide BX008)</name>
    <dbReference type="NCBI Taxonomy" id="946122"/>
    <lineage>
        <taxon>Eukaryota</taxon>
        <taxon>Fungi</taxon>
        <taxon>Dikarya</taxon>
        <taxon>Basidiomycota</taxon>
        <taxon>Agaricomycotina</taxon>
        <taxon>Agaricomycetes</taxon>
        <taxon>Agaricomycetidae</taxon>
        <taxon>Agaricales</taxon>
        <taxon>Pluteineae</taxon>
        <taxon>Amanitaceae</taxon>
        <taxon>Amanita</taxon>
    </lineage>
</organism>
<dbReference type="InParanoid" id="A0A0C2SA22"/>
<dbReference type="Proteomes" id="UP000054549">
    <property type="component" value="Unassembled WGS sequence"/>
</dbReference>
<protein>
    <submittedName>
        <fullName evidence="1">Uncharacterized protein</fullName>
    </submittedName>
</protein>
<name>A0A0C2SA22_AMAMK</name>
<reference evidence="1 2" key="1">
    <citation type="submission" date="2014-04" db="EMBL/GenBank/DDBJ databases">
        <title>Evolutionary Origins and Diversification of the Mycorrhizal Mutualists.</title>
        <authorList>
            <consortium name="DOE Joint Genome Institute"/>
            <consortium name="Mycorrhizal Genomics Consortium"/>
            <person name="Kohler A."/>
            <person name="Kuo A."/>
            <person name="Nagy L.G."/>
            <person name="Floudas D."/>
            <person name="Copeland A."/>
            <person name="Barry K.W."/>
            <person name="Cichocki N."/>
            <person name="Veneault-Fourrey C."/>
            <person name="LaButti K."/>
            <person name="Lindquist E.A."/>
            <person name="Lipzen A."/>
            <person name="Lundell T."/>
            <person name="Morin E."/>
            <person name="Murat C."/>
            <person name="Riley R."/>
            <person name="Ohm R."/>
            <person name="Sun H."/>
            <person name="Tunlid A."/>
            <person name="Henrissat B."/>
            <person name="Grigoriev I.V."/>
            <person name="Hibbett D.S."/>
            <person name="Martin F."/>
        </authorList>
    </citation>
    <scope>NUCLEOTIDE SEQUENCE [LARGE SCALE GENOMIC DNA]</scope>
    <source>
        <strain evidence="1 2">Koide BX008</strain>
    </source>
</reference>
<sequence>MGFMGSEISTLLKGNSYSPFANHAPPSGGEKGQILQLSVFIQVFVNPLCNFSLSQLVQSSSSSTSSSNPLAATP</sequence>